<keyword evidence="2" id="KW-0812">Transmembrane</keyword>
<dbReference type="Pfam" id="PF13676">
    <property type="entry name" value="TIR_2"/>
    <property type="match status" value="1"/>
</dbReference>
<proteinExistence type="predicted"/>
<evidence type="ECO:0000313" key="4">
    <source>
        <dbReference type="EMBL" id="CAF0990955.1"/>
    </source>
</evidence>
<protein>
    <recommendedName>
        <fullName evidence="3">TIR domain-containing protein</fullName>
    </recommendedName>
</protein>
<feature type="region of interest" description="Disordered" evidence="1">
    <location>
        <begin position="420"/>
        <end position="439"/>
    </location>
</feature>
<feature type="compositionally biased region" description="Basic and acidic residues" evidence="1">
    <location>
        <begin position="480"/>
        <end position="494"/>
    </location>
</feature>
<evidence type="ECO:0000256" key="1">
    <source>
        <dbReference type="SAM" id="MobiDB-lite"/>
    </source>
</evidence>
<name>A0A814G2V3_9BILA</name>
<feature type="region of interest" description="Disordered" evidence="1">
    <location>
        <begin position="480"/>
        <end position="585"/>
    </location>
</feature>
<dbReference type="SUPFAM" id="SSF52200">
    <property type="entry name" value="Toll/Interleukin receptor TIR domain"/>
    <property type="match status" value="1"/>
</dbReference>
<sequence length="585" mass="66709">MYVLELLFKYIEVRTTDSVSRDFIGTTSTTTTTTTVTTRTTTTSTTTTTTKQPTTTSSTTTITSTTTTSTTTQTVNINSIGQLLNSNSTSSTTTTQNDNLYFLLLLLLIPLILLLVLLFLCCCGRWFSVCCFGCCSTRLCQCAQPDKKTIFKDDAEINDISILYNENNQMWVDKNFVPNLRNAKRDLKINKINKPSDLTPDNKTQISNSRRIALIFTKKFIQNEWQNQELKNFLKEINPERIIIAICVGDLTRKQIKQYLRQIESDHVKKNIFTRFANCAKSRIKYNTSLNNLEIVDYHSTEFWNRFNYILPIDRVEGPDGIIDESKYNKIKEEASEKGAVKPERSQSSISVENEVPLLNKLKKSIEANRVSPENTPRQVQDNLIINMDDFWTPYMAKSPGDYNYEPVAVAGTPNKGNKESNLKRFGVNLPPVNDKNLGSKKLQKITSNLREEGKEDMNDKSGRIQVPNALINNFIERTKEPALKETDNPEKNNFKLNKKSSLRDPPKIESESGSNDRDEEEKKLPKLKKKVVIETELNSLAHYPIHLNENSNDESVDKKKKKRKSKKKSSNNDDDDDNSKSNDQ</sequence>
<dbReference type="Gene3D" id="3.40.50.10140">
    <property type="entry name" value="Toll/interleukin-1 receptor homology (TIR) domain"/>
    <property type="match status" value="1"/>
</dbReference>
<organism evidence="4 5">
    <name type="scientific">Brachionus calyciflorus</name>
    <dbReference type="NCBI Taxonomy" id="104777"/>
    <lineage>
        <taxon>Eukaryota</taxon>
        <taxon>Metazoa</taxon>
        <taxon>Spiralia</taxon>
        <taxon>Gnathifera</taxon>
        <taxon>Rotifera</taxon>
        <taxon>Eurotatoria</taxon>
        <taxon>Monogononta</taxon>
        <taxon>Pseudotrocha</taxon>
        <taxon>Ploima</taxon>
        <taxon>Brachionidae</taxon>
        <taxon>Brachionus</taxon>
    </lineage>
</organism>
<evidence type="ECO:0000256" key="2">
    <source>
        <dbReference type="SAM" id="Phobius"/>
    </source>
</evidence>
<comment type="caution">
    <text evidence="4">The sequence shown here is derived from an EMBL/GenBank/DDBJ whole genome shotgun (WGS) entry which is preliminary data.</text>
</comment>
<accession>A0A814G2V3</accession>
<feature type="transmembrane region" description="Helical" evidence="2">
    <location>
        <begin position="100"/>
        <end position="127"/>
    </location>
</feature>
<feature type="region of interest" description="Disordered" evidence="1">
    <location>
        <begin position="42"/>
        <end position="63"/>
    </location>
</feature>
<evidence type="ECO:0000313" key="5">
    <source>
        <dbReference type="Proteomes" id="UP000663879"/>
    </source>
</evidence>
<dbReference type="AlphaFoldDB" id="A0A814G2V3"/>
<evidence type="ECO:0000259" key="3">
    <source>
        <dbReference type="Pfam" id="PF13676"/>
    </source>
</evidence>
<feature type="compositionally biased region" description="Basic and acidic residues" evidence="1">
    <location>
        <begin position="502"/>
        <end position="525"/>
    </location>
</feature>
<gene>
    <name evidence="4" type="ORF">OXX778_LOCUS15907</name>
</gene>
<feature type="compositionally biased region" description="Basic residues" evidence="1">
    <location>
        <begin position="559"/>
        <end position="570"/>
    </location>
</feature>
<feature type="domain" description="TIR" evidence="3">
    <location>
        <begin position="162"/>
        <end position="252"/>
    </location>
</feature>
<keyword evidence="5" id="KW-1185">Reference proteome</keyword>
<keyword evidence="2" id="KW-0472">Membrane</keyword>
<reference evidence="4" key="1">
    <citation type="submission" date="2021-02" db="EMBL/GenBank/DDBJ databases">
        <authorList>
            <person name="Nowell W R."/>
        </authorList>
    </citation>
    <scope>NUCLEOTIDE SEQUENCE</scope>
    <source>
        <strain evidence="4">Ploen Becks lab</strain>
    </source>
</reference>
<dbReference type="InterPro" id="IPR035897">
    <property type="entry name" value="Toll_tir_struct_dom_sf"/>
</dbReference>
<dbReference type="Proteomes" id="UP000663879">
    <property type="component" value="Unassembled WGS sequence"/>
</dbReference>
<dbReference type="InterPro" id="IPR000157">
    <property type="entry name" value="TIR_dom"/>
</dbReference>
<dbReference type="EMBL" id="CAJNOC010003618">
    <property type="protein sequence ID" value="CAF0990955.1"/>
    <property type="molecule type" value="Genomic_DNA"/>
</dbReference>
<keyword evidence="2" id="KW-1133">Transmembrane helix</keyword>